<keyword evidence="3" id="KW-1185">Reference proteome</keyword>
<sequence length="356" mass="40464">MWDYLKDEYEGDEKIRSMKVLNLLREFERQRMKDSESVKEYSDRLIEIAEKIEDLADIKLAELLSAPQAQEQRRLMRRVRREEPVEGTPQAKVKFNDGGKGKKWNQSKGNAGDSKFAAKEGSSSGSGKWKKNKKPCQHRGGTTHRSFRCWRRPDAKCRRCHKMGHMEAIRKENNHQQAGEAQIAMNETEEERLFVASYSGSPVENDAWLVDSGCTNHMTSNLKSFRSLDKSVGSKVRIGNGQDIEVQGKGTVAIEGNQEVKPISDVLFVPKIDQNLLSVGQLVERGYKVKFEGKECLIDNADSKEVLRMPMKDKCFLFKPQEMQQMALKCKEENASYGIKARTCSPGRTCCLCGEE</sequence>
<feature type="domain" description="Retrovirus-related Pol polyprotein from transposon TNT 1-94-like beta-barrel" evidence="2">
    <location>
        <begin position="208"/>
        <end position="287"/>
    </location>
</feature>
<dbReference type="RefSeq" id="XP_048135638.1">
    <property type="nucleotide sequence ID" value="XM_048279681.1"/>
</dbReference>
<gene>
    <name evidence="4" type="primary">LOC125315239</name>
</gene>
<evidence type="ECO:0000256" key="1">
    <source>
        <dbReference type="SAM" id="MobiDB-lite"/>
    </source>
</evidence>
<accession>A0ABM3HGC3</accession>
<dbReference type="GeneID" id="125315239"/>
<reference evidence="4" key="1">
    <citation type="submission" date="2025-08" db="UniProtKB">
        <authorList>
            <consortium name="RefSeq"/>
        </authorList>
    </citation>
    <scope>IDENTIFICATION</scope>
    <source>
        <tissue evidence="4">Leaf</tissue>
    </source>
</reference>
<dbReference type="PANTHER" id="PTHR35317">
    <property type="entry name" value="OS04G0629600 PROTEIN"/>
    <property type="match status" value="1"/>
</dbReference>
<name>A0ABM3HGC3_9MYRT</name>
<proteinExistence type="predicted"/>
<evidence type="ECO:0000313" key="3">
    <source>
        <dbReference type="Proteomes" id="UP000827889"/>
    </source>
</evidence>
<organism evidence="3 4">
    <name type="scientific">Rhodamnia argentea</name>
    <dbReference type="NCBI Taxonomy" id="178133"/>
    <lineage>
        <taxon>Eukaryota</taxon>
        <taxon>Viridiplantae</taxon>
        <taxon>Streptophyta</taxon>
        <taxon>Embryophyta</taxon>
        <taxon>Tracheophyta</taxon>
        <taxon>Spermatophyta</taxon>
        <taxon>Magnoliopsida</taxon>
        <taxon>eudicotyledons</taxon>
        <taxon>Gunneridae</taxon>
        <taxon>Pentapetalae</taxon>
        <taxon>rosids</taxon>
        <taxon>malvids</taxon>
        <taxon>Myrtales</taxon>
        <taxon>Myrtaceae</taxon>
        <taxon>Myrtoideae</taxon>
        <taxon>Myrteae</taxon>
        <taxon>Australasian group</taxon>
        <taxon>Rhodamnia</taxon>
    </lineage>
</organism>
<feature type="compositionally biased region" description="Basic residues" evidence="1">
    <location>
        <begin position="128"/>
        <end position="144"/>
    </location>
</feature>
<evidence type="ECO:0000259" key="2">
    <source>
        <dbReference type="Pfam" id="PF22936"/>
    </source>
</evidence>
<evidence type="ECO:0000313" key="4">
    <source>
        <dbReference type="RefSeq" id="XP_048135638.1"/>
    </source>
</evidence>
<dbReference type="InterPro" id="IPR054722">
    <property type="entry name" value="PolX-like_BBD"/>
</dbReference>
<dbReference type="PANTHER" id="PTHR35317:SF24">
    <property type="entry name" value="RETROVIRUS-RELATED POL POLYPROTEIN FROM TRANSPOSON TNT 1-94"/>
    <property type="match status" value="1"/>
</dbReference>
<protein>
    <submittedName>
        <fullName evidence="4">Uncharacterized protein LOC125315239</fullName>
    </submittedName>
</protein>
<dbReference type="Pfam" id="PF14223">
    <property type="entry name" value="Retrotran_gag_2"/>
    <property type="match status" value="1"/>
</dbReference>
<dbReference type="Proteomes" id="UP000827889">
    <property type="component" value="Chromosome 5"/>
</dbReference>
<feature type="region of interest" description="Disordered" evidence="1">
    <location>
        <begin position="79"/>
        <end position="144"/>
    </location>
</feature>
<dbReference type="Pfam" id="PF22936">
    <property type="entry name" value="Pol_BBD"/>
    <property type="match status" value="1"/>
</dbReference>